<evidence type="ECO:0000313" key="2">
    <source>
        <dbReference type="EMBL" id="KAF5792902.1"/>
    </source>
</evidence>
<gene>
    <name evidence="2" type="ORF">HanXRQr2_Chr09g0411231</name>
</gene>
<keyword evidence="3" id="KW-1185">Reference proteome</keyword>
<protein>
    <submittedName>
        <fullName evidence="2">Uncharacterized protein</fullName>
    </submittedName>
</protein>
<reference evidence="2" key="1">
    <citation type="journal article" date="2017" name="Nature">
        <title>The sunflower genome provides insights into oil metabolism, flowering and Asterid evolution.</title>
        <authorList>
            <person name="Badouin H."/>
            <person name="Gouzy J."/>
            <person name="Grassa C.J."/>
            <person name="Murat F."/>
            <person name="Staton S.E."/>
            <person name="Cottret L."/>
            <person name="Lelandais-Briere C."/>
            <person name="Owens G.L."/>
            <person name="Carrere S."/>
            <person name="Mayjonade B."/>
            <person name="Legrand L."/>
            <person name="Gill N."/>
            <person name="Kane N.C."/>
            <person name="Bowers J.E."/>
            <person name="Hubner S."/>
            <person name="Bellec A."/>
            <person name="Berard A."/>
            <person name="Berges H."/>
            <person name="Blanchet N."/>
            <person name="Boniface M.C."/>
            <person name="Brunel D."/>
            <person name="Catrice O."/>
            <person name="Chaidir N."/>
            <person name="Claudel C."/>
            <person name="Donnadieu C."/>
            <person name="Faraut T."/>
            <person name="Fievet G."/>
            <person name="Helmstetter N."/>
            <person name="King M."/>
            <person name="Knapp S.J."/>
            <person name="Lai Z."/>
            <person name="Le Paslier M.C."/>
            <person name="Lippi Y."/>
            <person name="Lorenzon L."/>
            <person name="Mandel J.R."/>
            <person name="Marage G."/>
            <person name="Marchand G."/>
            <person name="Marquand E."/>
            <person name="Bret-Mestries E."/>
            <person name="Morien E."/>
            <person name="Nambeesan S."/>
            <person name="Nguyen T."/>
            <person name="Pegot-Espagnet P."/>
            <person name="Pouilly N."/>
            <person name="Raftis F."/>
            <person name="Sallet E."/>
            <person name="Schiex T."/>
            <person name="Thomas J."/>
            <person name="Vandecasteele C."/>
            <person name="Vares D."/>
            <person name="Vear F."/>
            <person name="Vautrin S."/>
            <person name="Crespi M."/>
            <person name="Mangin B."/>
            <person name="Burke J.M."/>
            <person name="Salse J."/>
            <person name="Munos S."/>
            <person name="Vincourt P."/>
            <person name="Rieseberg L.H."/>
            <person name="Langlade N.B."/>
        </authorList>
    </citation>
    <scope>NUCLEOTIDE SEQUENCE</scope>
    <source>
        <tissue evidence="2">Leaves</tissue>
    </source>
</reference>
<reference evidence="2" key="2">
    <citation type="submission" date="2020-06" db="EMBL/GenBank/DDBJ databases">
        <title>Helianthus annuus Genome sequencing and assembly Release 2.</title>
        <authorList>
            <person name="Gouzy J."/>
            <person name="Langlade N."/>
            <person name="Munos S."/>
        </authorList>
    </citation>
    <scope>NUCLEOTIDE SEQUENCE</scope>
    <source>
        <tissue evidence="2">Leaves</tissue>
    </source>
</reference>
<proteinExistence type="predicted"/>
<sequence>MAGHLLRNGELVPEELFEDTRDDPKELGKFDKATTDSYIN</sequence>
<dbReference type="EMBL" id="MNCJ02000324">
    <property type="protein sequence ID" value="KAF5792902.1"/>
    <property type="molecule type" value="Genomic_DNA"/>
</dbReference>
<organism evidence="2 3">
    <name type="scientific">Helianthus annuus</name>
    <name type="common">Common sunflower</name>
    <dbReference type="NCBI Taxonomy" id="4232"/>
    <lineage>
        <taxon>Eukaryota</taxon>
        <taxon>Viridiplantae</taxon>
        <taxon>Streptophyta</taxon>
        <taxon>Embryophyta</taxon>
        <taxon>Tracheophyta</taxon>
        <taxon>Spermatophyta</taxon>
        <taxon>Magnoliopsida</taxon>
        <taxon>eudicotyledons</taxon>
        <taxon>Gunneridae</taxon>
        <taxon>Pentapetalae</taxon>
        <taxon>asterids</taxon>
        <taxon>campanulids</taxon>
        <taxon>Asterales</taxon>
        <taxon>Asteraceae</taxon>
        <taxon>Asteroideae</taxon>
        <taxon>Heliantheae alliance</taxon>
        <taxon>Heliantheae</taxon>
        <taxon>Helianthus</taxon>
    </lineage>
</organism>
<evidence type="ECO:0000256" key="1">
    <source>
        <dbReference type="SAM" id="MobiDB-lite"/>
    </source>
</evidence>
<accession>A0A9K3I9Z0</accession>
<dbReference type="Proteomes" id="UP000215914">
    <property type="component" value="Unassembled WGS sequence"/>
</dbReference>
<dbReference type="AlphaFoldDB" id="A0A9K3I9Z0"/>
<name>A0A9K3I9Z0_HELAN</name>
<feature type="region of interest" description="Disordered" evidence="1">
    <location>
        <begin position="1"/>
        <end position="40"/>
    </location>
</feature>
<dbReference type="Gramene" id="mRNA:HanXRQr2_Chr09g0411231">
    <property type="protein sequence ID" value="mRNA:HanXRQr2_Chr09g0411231"/>
    <property type="gene ID" value="HanXRQr2_Chr09g0411231"/>
</dbReference>
<feature type="compositionally biased region" description="Basic and acidic residues" evidence="1">
    <location>
        <begin position="18"/>
        <end position="34"/>
    </location>
</feature>
<comment type="caution">
    <text evidence="2">The sequence shown here is derived from an EMBL/GenBank/DDBJ whole genome shotgun (WGS) entry which is preliminary data.</text>
</comment>
<evidence type="ECO:0000313" key="3">
    <source>
        <dbReference type="Proteomes" id="UP000215914"/>
    </source>
</evidence>